<dbReference type="Pfam" id="PF04909">
    <property type="entry name" value="Amidohydro_2"/>
    <property type="match status" value="1"/>
</dbReference>
<proteinExistence type="inferred from homology"/>
<sequence length="323" mass="35972">MFCVDVHHHYFPPDLKLDKQATNQTLGWKSPDGVLDWSPELSLRAMDVAGVDVSILSFPAISQGQPGSANRHETRKRNIYVADICKRYPDRFGFFASLPFLDDVEGCLAEIAFAFDSVKADGVAISSSYGEGQEAKYVGHEHYSEIWNELNKRRAVVFLHGTQTPSSTPVPHPWLGVPITEVGNETFKAAAHLVVTGRKRSYPDVKIILSHMGGTLPILACRVAVLSNYMGCNLTPNEMLDDFKTFYFETALSAYGPNLQSIEAFALPDHLLFGTDLPAISNKSAQWFTSQLNEHYALDTLRLKKVMHENALKLFPNKRPSVT</sequence>
<dbReference type="SUPFAM" id="SSF51556">
    <property type="entry name" value="Metallo-dependent hydrolases"/>
    <property type="match status" value="1"/>
</dbReference>
<evidence type="ECO:0000256" key="6">
    <source>
        <dbReference type="ARBA" id="ARBA00036832"/>
    </source>
</evidence>
<protein>
    <recommendedName>
        <fullName evidence="7">6-methylsalicylate decarboxylase</fullName>
        <ecNumber evidence="7">4.1.1.52</ecNumber>
    </recommendedName>
</protein>
<evidence type="ECO:0000259" key="9">
    <source>
        <dbReference type="Pfam" id="PF04909"/>
    </source>
</evidence>
<dbReference type="InterPro" id="IPR006680">
    <property type="entry name" value="Amidohydro-rel"/>
</dbReference>
<evidence type="ECO:0000256" key="2">
    <source>
        <dbReference type="ARBA" id="ARBA00022723"/>
    </source>
</evidence>
<reference evidence="10 11" key="1">
    <citation type="journal article" date="2019" name="Nat. Ecol. Evol.">
        <title>Megaphylogeny resolves global patterns of mushroom evolution.</title>
        <authorList>
            <person name="Varga T."/>
            <person name="Krizsan K."/>
            <person name="Foldi C."/>
            <person name="Dima B."/>
            <person name="Sanchez-Garcia M."/>
            <person name="Sanchez-Ramirez S."/>
            <person name="Szollosi G.J."/>
            <person name="Szarkandi J.G."/>
            <person name="Papp V."/>
            <person name="Albert L."/>
            <person name="Andreopoulos W."/>
            <person name="Angelini C."/>
            <person name="Antonin V."/>
            <person name="Barry K.W."/>
            <person name="Bougher N.L."/>
            <person name="Buchanan P."/>
            <person name="Buyck B."/>
            <person name="Bense V."/>
            <person name="Catcheside P."/>
            <person name="Chovatia M."/>
            <person name="Cooper J."/>
            <person name="Damon W."/>
            <person name="Desjardin D."/>
            <person name="Finy P."/>
            <person name="Geml J."/>
            <person name="Haridas S."/>
            <person name="Hughes K."/>
            <person name="Justo A."/>
            <person name="Karasinski D."/>
            <person name="Kautmanova I."/>
            <person name="Kiss B."/>
            <person name="Kocsube S."/>
            <person name="Kotiranta H."/>
            <person name="LaButti K.M."/>
            <person name="Lechner B.E."/>
            <person name="Liimatainen K."/>
            <person name="Lipzen A."/>
            <person name="Lukacs Z."/>
            <person name="Mihaltcheva S."/>
            <person name="Morgado L.N."/>
            <person name="Niskanen T."/>
            <person name="Noordeloos M.E."/>
            <person name="Ohm R.A."/>
            <person name="Ortiz-Santana B."/>
            <person name="Ovrebo C."/>
            <person name="Racz N."/>
            <person name="Riley R."/>
            <person name="Savchenko A."/>
            <person name="Shiryaev A."/>
            <person name="Soop K."/>
            <person name="Spirin V."/>
            <person name="Szebenyi C."/>
            <person name="Tomsovsky M."/>
            <person name="Tulloss R.E."/>
            <person name="Uehling J."/>
            <person name="Grigoriev I.V."/>
            <person name="Vagvolgyi C."/>
            <person name="Papp T."/>
            <person name="Martin F.M."/>
            <person name="Miettinen O."/>
            <person name="Hibbett D.S."/>
            <person name="Nagy L.G."/>
        </authorList>
    </citation>
    <scope>NUCLEOTIDE SEQUENCE [LARGE SCALE GENOMIC DNA]</scope>
    <source>
        <strain evidence="10 11">CBS 121175</strain>
    </source>
</reference>
<evidence type="ECO:0000256" key="5">
    <source>
        <dbReference type="ARBA" id="ARBA00023239"/>
    </source>
</evidence>
<keyword evidence="4" id="KW-0862">Zinc</keyword>
<evidence type="ECO:0000313" key="10">
    <source>
        <dbReference type="EMBL" id="TFK29411.1"/>
    </source>
</evidence>
<dbReference type="PANTHER" id="PTHR21240:SF29">
    <property type="entry name" value="AMIDOHYDROLASE-RELATED DOMAIN-CONTAINING PROTEIN"/>
    <property type="match status" value="1"/>
</dbReference>
<keyword evidence="11" id="KW-1185">Reference proteome</keyword>
<evidence type="ECO:0000256" key="8">
    <source>
        <dbReference type="RuleBase" id="RU366045"/>
    </source>
</evidence>
<evidence type="ECO:0000256" key="4">
    <source>
        <dbReference type="ARBA" id="ARBA00022833"/>
    </source>
</evidence>
<dbReference type="GO" id="GO:0019748">
    <property type="term" value="P:secondary metabolic process"/>
    <property type="evidence" value="ECO:0007669"/>
    <property type="project" value="TreeGrafter"/>
</dbReference>
<dbReference type="Proteomes" id="UP000307440">
    <property type="component" value="Unassembled WGS sequence"/>
</dbReference>
<evidence type="ECO:0000313" key="11">
    <source>
        <dbReference type="Proteomes" id="UP000307440"/>
    </source>
</evidence>
<dbReference type="Gene3D" id="3.20.20.140">
    <property type="entry name" value="Metal-dependent hydrolases"/>
    <property type="match status" value="1"/>
</dbReference>
<evidence type="ECO:0000256" key="3">
    <source>
        <dbReference type="ARBA" id="ARBA00022793"/>
    </source>
</evidence>
<feature type="domain" description="Amidohydrolase-related" evidence="9">
    <location>
        <begin position="4"/>
        <end position="316"/>
    </location>
</feature>
<dbReference type="GO" id="GO:0016787">
    <property type="term" value="F:hydrolase activity"/>
    <property type="evidence" value="ECO:0007669"/>
    <property type="project" value="UniProtKB-KW"/>
</dbReference>
<keyword evidence="2" id="KW-0479">Metal-binding</keyword>
<keyword evidence="5 8" id="KW-0456">Lyase</keyword>
<dbReference type="PANTHER" id="PTHR21240">
    <property type="entry name" value="2-AMINO-3-CARBOXYLMUCONATE-6-SEMIALDEHYDE DECARBOXYLASE"/>
    <property type="match status" value="1"/>
</dbReference>
<comment type="catalytic activity">
    <reaction evidence="6">
        <text>6-methylsalicylate + H(+) = 3-methylphenol + CO2</text>
        <dbReference type="Rhea" id="RHEA:23112"/>
        <dbReference type="ChEBI" id="CHEBI:15378"/>
        <dbReference type="ChEBI" id="CHEBI:16526"/>
        <dbReference type="ChEBI" id="CHEBI:17231"/>
        <dbReference type="ChEBI" id="CHEBI:36658"/>
        <dbReference type="EC" id="4.1.1.52"/>
    </reaction>
    <physiologicalReaction direction="left-to-right" evidence="6">
        <dbReference type="Rhea" id="RHEA:23113"/>
    </physiologicalReaction>
</comment>
<keyword evidence="3 8" id="KW-0210">Decarboxylase</keyword>
<name>A0A5C3LL85_COPMA</name>
<dbReference type="EC" id="4.1.1.52" evidence="7"/>
<evidence type="ECO:0000256" key="1">
    <source>
        <dbReference type="ARBA" id="ARBA00005871"/>
    </source>
</evidence>
<dbReference type="GO" id="GO:0046872">
    <property type="term" value="F:metal ion binding"/>
    <property type="evidence" value="ECO:0007669"/>
    <property type="project" value="UniProtKB-KW"/>
</dbReference>
<dbReference type="AlphaFoldDB" id="A0A5C3LL85"/>
<dbReference type="OrthoDB" id="2832284at2759"/>
<evidence type="ECO:0000256" key="7">
    <source>
        <dbReference type="ARBA" id="ARBA00038889"/>
    </source>
</evidence>
<organism evidence="10 11">
    <name type="scientific">Coprinopsis marcescibilis</name>
    <name type="common">Agaric fungus</name>
    <name type="synonym">Psathyrella marcescibilis</name>
    <dbReference type="NCBI Taxonomy" id="230819"/>
    <lineage>
        <taxon>Eukaryota</taxon>
        <taxon>Fungi</taxon>
        <taxon>Dikarya</taxon>
        <taxon>Basidiomycota</taxon>
        <taxon>Agaricomycotina</taxon>
        <taxon>Agaricomycetes</taxon>
        <taxon>Agaricomycetidae</taxon>
        <taxon>Agaricales</taxon>
        <taxon>Agaricineae</taxon>
        <taxon>Psathyrellaceae</taxon>
        <taxon>Coprinopsis</taxon>
    </lineage>
</organism>
<dbReference type="EMBL" id="ML210150">
    <property type="protein sequence ID" value="TFK29411.1"/>
    <property type="molecule type" value="Genomic_DNA"/>
</dbReference>
<comment type="similarity">
    <text evidence="1">Belongs to the metallo-dependent hydrolases superfamily. ACMSD family.</text>
</comment>
<keyword evidence="10" id="KW-0378">Hydrolase</keyword>
<dbReference type="GO" id="GO:0047596">
    <property type="term" value="F:6-methylsalicylate decarboxylase activity"/>
    <property type="evidence" value="ECO:0007669"/>
    <property type="project" value="UniProtKB-EC"/>
</dbReference>
<dbReference type="GO" id="GO:0005829">
    <property type="term" value="C:cytosol"/>
    <property type="evidence" value="ECO:0007669"/>
    <property type="project" value="TreeGrafter"/>
</dbReference>
<dbReference type="InterPro" id="IPR032465">
    <property type="entry name" value="ACMSD"/>
</dbReference>
<dbReference type="InterPro" id="IPR032466">
    <property type="entry name" value="Metal_Hydrolase"/>
</dbReference>
<gene>
    <name evidence="10" type="ORF">FA15DRAFT_402786</name>
</gene>
<accession>A0A5C3LL85</accession>
<dbReference type="STRING" id="230819.A0A5C3LL85"/>